<evidence type="ECO:0000313" key="2">
    <source>
        <dbReference type="EMBL" id="VAW50581.1"/>
    </source>
</evidence>
<name>A0A3B0W5M6_9ZZZZ</name>
<organism evidence="2">
    <name type="scientific">hydrothermal vent metagenome</name>
    <dbReference type="NCBI Taxonomy" id="652676"/>
    <lineage>
        <taxon>unclassified sequences</taxon>
        <taxon>metagenomes</taxon>
        <taxon>ecological metagenomes</taxon>
    </lineage>
</organism>
<dbReference type="EMBL" id="UOFD01000017">
    <property type="protein sequence ID" value="VAW50581.1"/>
    <property type="molecule type" value="Genomic_DNA"/>
</dbReference>
<gene>
    <name evidence="2" type="ORF">MNBD_GAMMA06-1664</name>
</gene>
<dbReference type="Pfam" id="PF09983">
    <property type="entry name" value="JetD_C"/>
    <property type="match status" value="1"/>
</dbReference>
<dbReference type="InterPro" id="IPR024534">
    <property type="entry name" value="JetD_C"/>
</dbReference>
<dbReference type="AlphaFoldDB" id="A0A3B0W5M6"/>
<proteinExistence type="predicted"/>
<feature type="domain" description="Wadjet protein JetD C-terminal" evidence="1">
    <location>
        <begin position="34"/>
        <end position="198"/>
    </location>
</feature>
<reference evidence="2" key="1">
    <citation type="submission" date="2018-06" db="EMBL/GenBank/DDBJ databases">
        <authorList>
            <person name="Zhirakovskaya E."/>
        </authorList>
    </citation>
    <scope>NUCLEOTIDE SEQUENCE</scope>
</reference>
<evidence type="ECO:0000259" key="1">
    <source>
        <dbReference type="Pfam" id="PF09983"/>
    </source>
</evidence>
<accession>A0A3B0W5M6</accession>
<feature type="non-terminal residue" evidence="2">
    <location>
        <position position="1"/>
    </location>
</feature>
<sequence length="208" mass="23635">RTLLIKLLNIRFNNALKNTSKNTSLEAFLGAALDNDHWLLVVPLTKGLLPFQQLRLKASELAKIKLPCAHIVLVENEQCHYQLPELQDTIAILGAGLNLNWLNNPHFKSSHIAYWGDIDSWGLKMLSTARNLQPDLTALLMDSETFENNQHLAVVEPQTAGNETPQHLNIAEADLYQKLLQLEKGRLEQEFIDKTMVQDVIKNWHKMA</sequence>
<protein>
    <recommendedName>
        <fullName evidence="1">Wadjet protein JetD C-terminal domain-containing protein</fullName>
    </recommendedName>
</protein>